<organism evidence="3">
    <name type="scientific">Gracilinema caldarium</name>
    <dbReference type="NCBI Taxonomy" id="215591"/>
    <lineage>
        <taxon>Bacteria</taxon>
        <taxon>Pseudomonadati</taxon>
        <taxon>Spirochaetota</taxon>
        <taxon>Spirochaetia</taxon>
        <taxon>Spirochaetales</taxon>
        <taxon>Breznakiellaceae</taxon>
        <taxon>Gracilinema</taxon>
    </lineage>
</organism>
<feature type="domain" description="J" evidence="2">
    <location>
        <begin position="85"/>
        <end position="151"/>
    </location>
</feature>
<evidence type="ECO:0000259" key="2">
    <source>
        <dbReference type="PROSITE" id="PS50076"/>
    </source>
</evidence>
<dbReference type="SMART" id="SM00271">
    <property type="entry name" value="DnaJ"/>
    <property type="match status" value="1"/>
</dbReference>
<dbReference type="InterPro" id="IPR050817">
    <property type="entry name" value="DjlA_DnaK_co-chaperone"/>
</dbReference>
<feature type="compositionally biased region" description="Polar residues" evidence="1">
    <location>
        <begin position="56"/>
        <end position="66"/>
    </location>
</feature>
<evidence type="ECO:0000256" key="1">
    <source>
        <dbReference type="SAM" id="MobiDB-lite"/>
    </source>
</evidence>
<dbReference type="Gene3D" id="1.10.287.110">
    <property type="entry name" value="DnaJ domain"/>
    <property type="match status" value="1"/>
</dbReference>
<dbReference type="PROSITE" id="PS50076">
    <property type="entry name" value="DNAJ_2"/>
    <property type="match status" value="1"/>
</dbReference>
<reference evidence="3" key="1">
    <citation type="journal article" date="2020" name="mSystems">
        <title>Genome- and Community-Level Interaction Insights into Carbon Utilization and Element Cycling Functions of Hydrothermarchaeota in Hydrothermal Sediment.</title>
        <authorList>
            <person name="Zhou Z."/>
            <person name="Liu Y."/>
            <person name="Xu W."/>
            <person name="Pan J."/>
            <person name="Luo Z.H."/>
            <person name="Li M."/>
        </authorList>
    </citation>
    <scope>NUCLEOTIDE SEQUENCE [LARGE SCALE GENOMIC DNA]</scope>
    <source>
        <strain evidence="3">SpSt-503</strain>
    </source>
</reference>
<evidence type="ECO:0000313" key="3">
    <source>
        <dbReference type="EMBL" id="HFH28630.1"/>
    </source>
</evidence>
<gene>
    <name evidence="3" type="ORF">ENS59_03850</name>
</gene>
<dbReference type="EMBL" id="DSVL01000120">
    <property type="protein sequence ID" value="HFH28630.1"/>
    <property type="molecule type" value="Genomic_DNA"/>
</dbReference>
<feature type="region of interest" description="Disordered" evidence="1">
    <location>
        <begin position="112"/>
        <end position="132"/>
    </location>
</feature>
<dbReference type="CDD" id="cd06257">
    <property type="entry name" value="DnaJ"/>
    <property type="match status" value="1"/>
</dbReference>
<dbReference type="Pfam" id="PF00226">
    <property type="entry name" value="DnaJ"/>
    <property type="match status" value="1"/>
</dbReference>
<proteinExistence type="predicted"/>
<accession>A0A7C3EBK4</accession>
<dbReference type="InterPro" id="IPR001623">
    <property type="entry name" value="DnaJ_domain"/>
</dbReference>
<dbReference type="PRINTS" id="PR00625">
    <property type="entry name" value="JDOMAIN"/>
</dbReference>
<feature type="region of interest" description="Disordered" evidence="1">
    <location>
        <begin position="49"/>
        <end position="82"/>
    </location>
</feature>
<dbReference type="SUPFAM" id="SSF46565">
    <property type="entry name" value="Chaperone J-domain"/>
    <property type="match status" value="1"/>
</dbReference>
<dbReference type="PANTHER" id="PTHR24074">
    <property type="entry name" value="CO-CHAPERONE PROTEIN DJLA"/>
    <property type="match status" value="1"/>
</dbReference>
<name>A0A7C3EBK4_9SPIR</name>
<protein>
    <submittedName>
        <fullName evidence="3">J domain-containing protein</fullName>
    </submittedName>
</protein>
<comment type="caution">
    <text evidence="3">The sequence shown here is derived from an EMBL/GenBank/DDBJ whole genome shotgun (WGS) entry which is preliminary data.</text>
</comment>
<dbReference type="AlphaFoldDB" id="A0A7C3EBK4"/>
<dbReference type="InterPro" id="IPR036869">
    <property type="entry name" value="J_dom_sf"/>
</dbReference>
<sequence length="151" mass="17278">MDKFFDRLGEVLKNFLDEDSDQLFGTRQARRPFSDPDLDAAYDELEDFLNSGKGGQQKSYAWSDTHTNTEKRASSKPSIPESLRKDFDELGLPFGASEEECKAAYKRLLKIHHPDRHAGHPGNMKKATEKSSRINAAYQRIETWRQTGKVE</sequence>